<dbReference type="EMBL" id="HACA01017676">
    <property type="protein sequence ID" value="CDW35037.1"/>
    <property type="molecule type" value="Transcribed_RNA"/>
</dbReference>
<organism evidence="1">
    <name type="scientific">Lepeophtheirus salmonis</name>
    <name type="common">Salmon louse</name>
    <name type="synonym">Caligus salmonis</name>
    <dbReference type="NCBI Taxonomy" id="72036"/>
    <lineage>
        <taxon>Eukaryota</taxon>
        <taxon>Metazoa</taxon>
        <taxon>Ecdysozoa</taxon>
        <taxon>Arthropoda</taxon>
        <taxon>Crustacea</taxon>
        <taxon>Multicrustacea</taxon>
        <taxon>Hexanauplia</taxon>
        <taxon>Copepoda</taxon>
        <taxon>Siphonostomatoida</taxon>
        <taxon>Caligidae</taxon>
        <taxon>Lepeophtheirus</taxon>
    </lineage>
</organism>
<reference evidence="1" key="1">
    <citation type="submission" date="2014-05" db="EMBL/GenBank/DDBJ databases">
        <authorList>
            <person name="Chronopoulou M."/>
        </authorList>
    </citation>
    <scope>NUCLEOTIDE SEQUENCE</scope>
    <source>
        <tissue evidence="1">Whole organism</tissue>
    </source>
</reference>
<sequence length="65" mass="7383">MSLSRVLARKVPLTWAIDSTKDILVTDRLERGGDCTLFAVLLVVRTFLIAQKQIKYPIVAFCQLF</sequence>
<proteinExistence type="predicted"/>
<dbReference type="AlphaFoldDB" id="A0A0K2UAR9"/>
<protein>
    <submittedName>
        <fullName evidence="1">Uncharacterized protein</fullName>
    </submittedName>
</protein>
<evidence type="ECO:0000313" key="1">
    <source>
        <dbReference type="EMBL" id="CDW35037.1"/>
    </source>
</evidence>
<accession>A0A0K2UAR9</accession>
<name>A0A0K2UAR9_LEPSM</name>